<dbReference type="RefSeq" id="WP_013496398.1">
    <property type="nucleotide sequence ID" value="NC_014831.1"/>
</dbReference>
<reference evidence="4 5" key="1">
    <citation type="journal article" date="2010" name="Stand. Genomic Sci.">
        <title>Complete genome sequence of Thermaerobacter marianensis type strain (7p75a).</title>
        <authorList>
            <person name="Han C."/>
            <person name="Gu W."/>
            <person name="Zhang X."/>
            <person name="Lapidus A."/>
            <person name="Nolan M."/>
            <person name="Copeland A."/>
            <person name="Lucas S."/>
            <person name="Del Rio T.G."/>
            <person name="Tice H."/>
            <person name="Cheng J.F."/>
            <person name="Tapia R."/>
            <person name="Goodwin L."/>
            <person name="Pitluck S."/>
            <person name="Pagani I."/>
            <person name="Ivanova N."/>
            <person name="Mavromatis K."/>
            <person name="Mikhailova N."/>
            <person name="Pati A."/>
            <person name="Chen A."/>
            <person name="Palaniappan K."/>
            <person name="Land M."/>
            <person name="Hauser L."/>
            <person name="Chang Y.J."/>
            <person name="Jeffries C.D."/>
            <person name="Schneider S."/>
            <person name="Rohde M."/>
            <person name="Goker M."/>
            <person name="Pukall R."/>
            <person name="Woyke T."/>
            <person name="Bristow J."/>
            <person name="Eisen J.A."/>
            <person name="Markowitz V."/>
            <person name="Hugenholtz P."/>
            <person name="Kyrpides N.C."/>
            <person name="Klenk H.P."/>
            <person name="Detter J.C."/>
        </authorList>
    </citation>
    <scope>NUCLEOTIDE SEQUENCE [LARGE SCALE GENOMIC DNA]</scope>
    <source>
        <strain evidence="5">ATCC 700841 / DSM 12885 / JCM 10246 / 7p75a</strain>
    </source>
</reference>
<dbReference type="CDD" id="cd03789">
    <property type="entry name" value="GT9_LPS_heptosyltransferase"/>
    <property type="match status" value="1"/>
</dbReference>
<accession>E6SJ74</accession>
<dbReference type="GO" id="GO:0005829">
    <property type="term" value="C:cytosol"/>
    <property type="evidence" value="ECO:0007669"/>
    <property type="project" value="TreeGrafter"/>
</dbReference>
<feature type="compositionally biased region" description="Low complexity" evidence="3">
    <location>
        <begin position="459"/>
        <end position="472"/>
    </location>
</feature>
<dbReference type="InterPro" id="IPR002201">
    <property type="entry name" value="Glyco_trans_9"/>
</dbReference>
<dbReference type="eggNOG" id="COG0859">
    <property type="taxonomic scope" value="Bacteria"/>
</dbReference>
<dbReference type="AlphaFoldDB" id="E6SJ74"/>
<dbReference type="PANTHER" id="PTHR30160">
    <property type="entry name" value="TETRAACYLDISACCHARIDE 4'-KINASE-RELATED"/>
    <property type="match status" value="1"/>
</dbReference>
<dbReference type="EMBL" id="CP002344">
    <property type="protein sequence ID" value="ADU52098.1"/>
    <property type="molecule type" value="Genomic_DNA"/>
</dbReference>
<dbReference type="InterPro" id="IPR051199">
    <property type="entry name" value="LPS_LOS_Heptosyltrfase"/>
</dbReference>
<gene>
    <name evidence="4" type="ordered locus">Tmar_2017</name>
</gene>
<feature type="compositionally biased region" description="Gly residues" evidence="3">
    <location>
        <begin position="427"/>
        <end position="452"/>
    </location>
</feature>
<keyword evidence="2 4" id="KW-0808">Transferase</keyword>
<dbReference type="SUPFAM" id="SSF53756">
    <property type="entry name" value="UDP-Glycosyltransferase/glycogen phosphorylase"/>
    <property type="match status" value="2"/>
</dbReference>
<proteinExistence type="predicted"/>
<evidence type="ECO:0000256" key="1">
    <source>
        <dbReference type="ARBA" id="ARBA00022676"/>
    </source>
</evidence>
<protein>
    <submittedName>
        <fullName evidence="4">Glycosyl transferase family 9</fullName>
    </submittedName>
</protein>
<dbReference type="HOGENOM" id="CLU_038371_0_0_9"/>
<name>E6SJ74_THEM7</name>
<organism evidence="4 5">
    <name type="scientific">Thermaerobacter marianensis (strain ATCC 700841 / DSM 12885 / JCM 10246 / 7p75a)</name>
    <dbReference type="NCBI Taxonomy" id="644966"/>
    <lineage>
        <taxon>Bacteria</taxon>
        <taxon>Bacillati</taxon>
        <taxon>Bacillota</taxon>
        <taxon>Clostridia</taxon>
        <taxon>Eubacteriales</taxon>
        <taxon>Clostridiales Family XVII. Incertae Sedis</taxon>
        <taxon>Thermaerobacter</taxon>
    </lineage>
</organism>
<evidence type="ECO:0000313" key="4">
    <source>
        <dbReference type="EMBL" id="ADU52098.1"/>
    </source>
</evidence>
<dbReference type="STRING" id="644966.Tmar_2017"/>
<dbReference type="Pfam" id="PF01075">
    <property type="entry name" value="Glyco_transf_9"/>
    <property type="match status" value="1"/>
</dbReference>
<dbReference type="PANTHER" id="PTHR30160:SF1">
    <property type="entry name" value="LIPOPOLYSACCHARIDE 1,2-N-ACETYLGLUCOSAMINETRANSFERASE-RELATED"/>
    <property type="match status" value="1"/>
</dbReference>
<sequence>MPRRRELQPSWSLEAGSATATAGGPARLRDGGVAAADVLVVLLCPLGDTLFATPALRALRRRFPRARITALCWTSNEPLLRYNPHVDQVVACPGAWDLAVSTVRMLDRRFDVGVGLSHFGSWVTPFFRARVRVGFHGLGLARLRSGAPRRRLRRRLRRPGNGWAVPREWRWAAAARRRWGWAAAPGGRASGLASWFFGRGRDRELHAVEYCLEVVARLGCVPCGLEMELVTGPDERRRAAALLEDFTGPGPVVAFHPGADHFPAKRWPAERFARLADELAERYGARIVLVGGPGDAALAEAVGRQVRRAAVLNLAGRLALLETAAVLERADLMVGNDSGPLHMAAAVGTPVVALFGPSEPRHFAPLGAHHRVLVGTCRRGRRCIRWLNGPLAYLQAAECRCGAMATISVEAVAAAAGELLQSRRAATGGGGRDAGAGGAGTGAAGAGAGGRQDGPVASSEPPEGGALAAAGGERSGSGCHGPELLHDAERRDPERRGPEPRGPERDDPDLAPRVLPGAVVPGPEAGDEGGTGP</sequence>
<evidence type="ECO:0000256" key="2">
    <source>
        <dbReference type="ARBA" id="ARBA00022679"/>
    </source>
</evidence>
<dbReference type="GO" id="GO:0009244">
    <property type="term" value="P:lipopolysaccharide core region biosynthetic process"/>
    <property type="evidence" value="ECO:0007669"/>
    <property type="project" value="TreeGrafter"/>
</dbReference>
<feature type="region of interest" description="Disordered" evidence="3">
    <location>
        <begin position="426"/>
        <end position="533"/>
    </location>
</feature>
<dbReference type="GO" id="GO:0008713">
    <property type="term" value="F:ADP-heptose-lipopolysaccharide heptosyltransferase activity"/>
    <property type="evidence" value="ECO:0007669"/>
    <property type="project" value="TreeGrafter"/>
</dbReference>
<dbReference type="Proteomes" id="UP000008915">
    <property type="component" value="Chromosome"/>
</dbReference>
<evidence type="ECO:0000256" key="3">
    <source>
        <dbReference type="SAM" id="MobiDB-lite"/>
    </source>
</evidence>
<feature type="region of interest" description="Disordered" evidence="3">
    <location>
        <begin position="1"/>
        <end position="22"/>
    </location>
</feature>
<feature type="compositionally biased region" description="Basic and acidic residues" evidence="3">
    <location>
        <begin position="483"/>
        <end position="510"/>
    </location>
</feature>
<dbReference type="Gene3D" id="3.40.50.2000">
    <property type="entry name" value="Glycogen Phosphorylase B"/>
    <property type="match status" value="2"/>
</dbReference>
<reference evidence="5" key="2">
    <citation type="journal article" date="2010" name="Stand. Genomic Sci.">
        <title>Complete genome sequence of Thermaerobacter marianensis type strain (7p75aT).</title>
        <authorList>
            <person name="Han C."/>
            <person name="Gu W."/>
            <person name="Zhang X."/>
            <person name="Lapidus A."/>
            <person name="Nolan M."/>
            <person name="Copeland A."/>
            <person name="Lucas S."/>
            <person name="Glavina Del Rio T."/>
            <person name="Tice H."/>
            <person name="Cheng J."/>
            <person name="Tapia R."/>
            <person name="Goodwin L."/>
            <person name="Pitluck S."/>
            <person name="Pagani I."/>
            <person name="Ivanova N."/>
            <person name="Mavromatis K."/>
            <person name="Mikhailova N."/>
            <person name="Pati A."/>
            <person name="Chen A."/>
            <person name="Palaniappan K."/>
            <person name="Land M."/>
            <person name="Hauser L."/>
            <person name="Chang Y."/>
            <person name="Jeffries C."/>
            <person name="Schneider S."/>
            <person name="Rohde M."/>
            <person name="Goker M."/>
            <person name="Pukall R."/>
            <person name="Woyke T."/>
            <person name="Bristow J."/>
            <person name="Eisen J."/>
            <person name="Markowitz V."/>
            <person name="Hugenholtz P."/>
            <person name="Kyrpides N."/>
            <person name="Klenk H."/>
            <person name="Detter J."/>
        </authorList>
    </citation>
    <scope>NUCLEOTIDE SEQUENCE [LARGE SCALE GENOMIC DNA]</scope>
    <source>
        <strain evidence="5">ATCC 700841 / DSM 12885 / JCM 10246 / 7p75a</strain>
    </source>
</reference>
<dbReference type="KEGG" id="tmr:Tmar_2017"/>
<evidence type="ECO:0000313" key="5">
    <source>
        <dbReference type="Proteomes" id="UP000008915"/>
    </source>
</evidence>
<keyword evidence="5" id="KW-1185">Reference proteome</keyword>
<keyword evidence="1" id="KW-0328">Glycosyltransferase</keyword>